<comment type="caution">
    <text evidence="12">The sequence shown here is derived from an EMBL/GenBank/DDBJ whole genome shotgun (WGS) entry which is preliminary data.</text>
</comment>
<evidence type="ECO:0000313" key="13">
    <source>
        <dbReference type="Proteomes" id="UP001215503"/>
    </source>
</evidence>
<reference evidence="12 13" key="1">
    <citation type="submission" date="2023-03" db="EMBL/GenBank/DDBJ databases">
        <title>Fodinicurvata sp. CAU 1616 isolated from sea sendiment.</title>
        <authorList>
            <person name="Kim W."/>
        </authorList>
    </citation>
    <scope>NUCLEOTIDE SEQUENCE [LARGE SCALE GENOMIC DNA]</scope>
    <source>
        <strain evidence="12 13">CAU 1616</strain>
    </source>
</reference>
<evidence type="ECO:0000256" key="9">
    <source>
        <dbReference type="ARBA" id="ARBA00022842"/>
    </source>
</evidence>
<evidence type="ECO:0000256" key="10">
    <source>
        <dbReference type="ARBA" id="ARBA00022977"/>
    </source>
</evidence>
<dbReference type="RefSeq" id="WP_275822749.1">
    <property type="nucleotide sequence ID" value="NZ_JARHUD010000005.1"/>
</dbReference>
<keyword evidence="4 11" id="KW-0808">Transferase</keyword>
<protein>
    <recommendedName>
        <fullName evidence="11">Hydroxyethylthiazole kinase</fullName>
        <ecNumber evidence="11">2.7.1.50</ecNumber>
    </recommendedName>
    <alternativeName>
        <fullName evidence="11">4-methyl-5-beta-hydroxyethylthiazole kinase</fullName>
        <shortName evidence="11">TH kinase</shortName>
        <shortName evidence="11">Thz kinase</shortName>
    </alternativeName>
</protein>
<dbReference type="PRINTS" id="PR01099">
    <property type="entry name" value="HYETHTZKNASE"/>
</dbReference>
<keyword evidence="7 11" id="KW-0418">Kinase</keyword>
<dbReference type="CDD" id="cd01170">
    <property type="entry name" value="THZ_kinase"/>
    <property type="match status" value="1"/>
</dbReference>
<comment type="function">
    <text evidence="11">Catalyzes the phosphorylation of the hydroxyl group of 4-methyl-5-beta-hydroxyethylthiazole (THZ).</text>
</comment>
<name>A0ABT5YNJ6_9PROT</name>
<dbReference type="EC" id="2.7.1.50" evidence="11"/>
<feature type="binding site" evidence="11">
    <location>
        <position position="51"/>
    </location>
    <ligand>
        <name>substrate</name>
    </ligand>
</feature>
<dbReference type="Pfam" id="PF02110">
    <property type="entry name" value="HK"/>
    <property type="match status" value="1"/>
</dbReference>
<sequence length="272" mass="27465">MSKQSFLADQGPGATLAAIRDTGPLVQNITNFVAMDLAANLLLSVGASPAMAHAGEEVEEFVTLASALTINTGTFTSDWLEAAVAAAAQAVATGTPWVLDPVGCGATKFRLANASRLAKMRPTIIRGNASEIAALSGASAQDSGGKGVDSTLAADAVLEQARRLALNSGAVVAVTGEVDLVTDGDAVLRVANGHMLLTRVTAAGCALTALTGAAAAVCKDPMRAARDALVIMGVAGERAAAVARGPGSFRVALLDALYNLESAQLDEEARLP</sequence>
<proteinExistence type="inferred from homology"/>
<evidence type="ECO:0000256" key="11">
    <source>
        <dbReference type="HAMAP-Rule" id="MF_00228"/>
    </source>
</evidence>
<feature type="binding site" evidence="11">
    <location>
        <position position="126"/>
    </location>
    <ligand>
        <name>ATP</name>
        <dbReference type="ChEBI" id="CHEBI:30616"/>
    </ligand>
</feature>
<keyword evidence="6 11" id="KW-0547">Nucleotide-binding</keyword>
<evidence type="ECO:0000313" key="12">
    <source>
        <dbReference type="EMBL" id="MDF2096393.1"/>
    </source>
</evidence>
<dbReference type="GO" id="GO:0004417">
    <property type="term" value="F:hydroxyethylthiazole kinase activity"/>
    <property type="evidence" value="ECO:0007669"/>
    <property type="project" value="UniProtKB-EC"/>
</dbReference>
<evidence type="ECO:0000256" key="3">
    <source>
        <dbReference type="ARBA" id="ARBA00004868"/>
    </source>
</evidence>
<dbReference type="HAMAP" id="MF_00228">
    <property type="entry name" value="Thz_kinase"/>
    <property type="match status" value="1"/>
</dbReference>
<feature type="binding site" evidence="11">
    <location>
        <position position="202"/>
    </location>
    <ligand>
        <name>substrate</name>
    </ligand>
</feature>
<keyword evidence="5 11" id="KW-0479">Metal-binding</keyword>
<accession>A0ABT5YNJ6</accession>
<dbReference type="InterPro" id="IPR000417">
    <property type="entry name" value="Hyethyz_kinase"/>
</dbReference>
<keyword evidence="13" id="KW-1185">Reference proteome</keyword>
<keyword evidence="9 11" id="KW-0460">Magnesium</keyword>
<dbReference type="Gene3D" id="3.40.1190.20">
    <property type="match status" value="1"/>
</dbReference>
<keyword evidence="10 11" id="KW-0784">Thiamine biosynthesis</keyword>
<comment type="catalytic activity">
    <reaction evidence="1 11">
        <text>5-(2-hydroxyethyl)-4-methylthiazole + ATP = 4-methyl-5-(2-phosphooxyethyl)-thiazole + ADP + H(+)</text>
        <dbReference type="Rhea" id="RHEA:24212"/>
        <dbReference type="ChEBI" id="CHEBI:15378"/>
        <dbReference type="ChEBI" id="CHEBI:17957"/>
        <dbReference type="ChEBI" id="CHEBI:30616"/>
        <dbReference type="ChEBI" id="CHEBI:58296"/>
        <dbReference type="ChEBI" id="CHEBI:456216"/>
        <dbReference type="EC" id="2.7.1.50"/>
    </reaction>
</comment>
<organism evidence="12 13">
    <name type="scientific">Aquibaculum arenosum</name>
    <dbReference type="NCBI Taxonomy" id="3032591"/>
    <lineage>
        <taxon>Bacteria</taxon>
        <taxon>Pseudomonadati</taxon>
        <taxon>Pseudomonadota</taxon>
        <taxon>Alphaproteobacteria</taxon>
        <taxon>Rhodospirillales</taxon>
        <taxon>Rhodovibrionaceae</taxon>
        <taxon>Aquibaculum</taxon>
    </lineage>
</organism>
<comment type="similarity">
    <text evidence="11">Belongs to the Thz kinase family.</text>
</comment>
<gene>
    <name evidence="11 12" type="primary">thiM</name>
    <name evidence="12" type="ORF">P2G67_10430</name>
</gene>
<evidence type="ECO:0000256" key="1">
    <source>
        <dbReference type="ARBA" id="ARBA00001771"/>
    </source>
</evidence>
<evidence type="ECO:0000256" key="5">
    <source>
        <dbReference type="ARBA" id="ARBA00022723"/>
    </source>
</evidence>
<comment type="cofactor">
    <cofactor evidence="2 11">
        <name>Mg(2+)</name>
        <dbReference type="ChEBI" id="CHEBI:18420"/>
    </cofactor>
</comment>
<evidence type="ECO:0000256" key="2">
    <source>
        <dbReference type="ARBA" id="ARBA00001946"/>
    </source>
</evidence>
<evidence type="ECO:0000256" key="7">
    <source>
        <dbReference type="ARBA" id="ARBA00022777"/>
    </source>
</evidence>
<dbReference type="NCBIfam" id="TIGR00694">
    <property type="entry name" value="thiM"/>
    <property type="match status" value="1"/>
</dbReference>
<comment type="pathway">
    <text evidence="3 11">Cofactor biosynthesis; thiamine diphosphate biosynthesis; 4-methyl-5-(2-phosphoethyl)-thiazole from 5-(2-hydroxyethyl)-4-methylthiazole: step 1/1.</text>
</comment>
<evidence type="ECO:0000256" key="4">
    <source>
        <dbReference type="ARBA" id="ARBA00022679"/>
    </source>
</evidence>
<feature type="binding site" evidence="11">
    <location>
        <position position="175"/>
    </location>
    <ligand>
        <name>ATP</name>
        <dbReference type="ChEBI" id="CHEBI:30616"/>
    </ligand>
</feature>
<dbReference type="SUPFAM" id="SSF53613">
    <property type="entry name" value="Ribokinase-like"/>
    <property type="match status" value="1"/>
</dbReference>
<dbReference type="InterPro" id="IPR029056">
    <property type="entry name" value="Ribokinase-like"/>
</dbReference>
<dbReference type="EMBL" id="JARHUD010000005">
    <property type="protein sequence ID" value="MDF2096393.1"/>
    <property type="molecule type" value="Genomic_DNA"/>
</dbReference>
<evidence type="ECO:0000256" key="6">
    <source>
        <dbReference type="ARBA" id="ARBA00022741"/>
    </source>
</evidence>
<dbReference type="NCBIfam" id="NF006830">
    <property type="entry name" value="PRK09355.1"/>
    <property type="match status" value="1"/>
</dbReference>
<evidence type="ECO:0000256" key="8">
    <source>
        <dbReference type="ARBA" id="ARBA00022840"/>
    </source>
</evidence>
<keyword evidence="8 11" id="KW-0067">ATP-binding</keyword>
<dbReference type="Proteomes" id="UP001215503">
    <property type="component" value="Unassembled WGS sequence"/>
</dbReference>
<dbReference type="PIRSF" id="PIRSF000513">
    <property type="entry name" value="Thz_kinase"/>
    <property type="match status" value="1"/>
</dbReference>